<dbReference type="Gene3D" id="3.60.20.10">
    <property type="entry name" value="Glutamine Phosphoribosylpyrophosphate, subunit 1, domain 1"/>
    <property type="match status" value="1"/>
</dbReference>
<evidence type="ECO:0000256" key="5">
    <source>
        <dbReference type="ARBA" id="ARBA00022755"/>
    </source>
</evidence>
<evidence type="ECO:0000256" key="7">
    <source>
        <dbReference type="HAMAP-Rule" id="MF_01931"/>
    </source>
</evidence>
<comment type="similarity">
    <text evidence="2 7 8">In the C-terminal section; belongs to the purine/pyrimidine phosphoribosyltransferase family.</text>
</comment>
<dbReference type="PANTHER" id="PTHR11907">
    <property type="entry name" value="AMIDOPHOSPHORIBOSYLTRANSFERASE"/>
    <property type="match status" value="1"/>
</dbReference>
<keyword evidence="14" id="KW-1185">Reference proteome</keyword>
<comment type="cofactor">
    <cofactor evidence="7 10">
        <name>Mg(2+)</name>
        <dbReference type="ChEBI" id="CHEBI:18420"/>
    </cofactor>
    <text evidence="7 10">Binds 1 Mg(2+) ion per subunit.</text>
</comment>
<reference evidence="13 14" key="1">
    <citation type="submission" date="2018-05" db="EMBL/GenBank/DDBJ databases">
        <title>Genome comparison of Eubacterium sp.</title>
        <authorList>
            <person name="Feng Y."/>
            <person name="Sanchez-Andrea I."/>
            <person name="Stams A.J.M."/>
            <person name="De Vos W.M."/>
        </authorList>
    </citation>
    <scope>NUCLEOTIDE SEQUENCE [LARGE SCALE GENOMIC DNA]</scope>
    <source>
        <strain evidence="13 14">YI</strain>
    </source>
</reference>
<dbReference type="KEGG" id="emt:CPZ25_008250"/>
<evidence type="ECO:0000256" key="4">
    <source>
        <dbReference type="ARBA" id="ARBA00022679"/>
    </source>
</evidence>
<evidence type="ECO:0000256" key="10">
    <source>
        <dbReference type="PIRSR" id="PIRSR000485-2"/>
    </source>
</evidence>
<keyword evidence="7 10" id="KW-0479">Metal-binding</keyword>
<gene>
    <name evidence="7" type="primary">purF</name>
    <name evidence="13" type="ORF">CPZ25_008250</name>
</gene>
<organism evidence="13 14">
    <name type="scientific">Eubacterium maltosivorans</name>
    <dbReference type="NCBI Taxonomy" id="2041044"/>
    <lineage>
        <taxon>Bacteria</taxon>
        <taxon>Bacillati</taxon>
        <taxon>Bacillota</taxon>
        <taxon>Clostridia</taxon>
        <taxon>Eubacteriales</taxon>
        <taxon>Eubacteriaceae</taxon>
        <taxon>Eubacterium</taxon>
    </lineage>
</organism>
<dbReference type="EMBL" id="CP029487">
    <property type="protein sequence ID" value="QCT71320.1"/>
    <property type="molecule type" value="Genomic_DNA"/>
</dbReference>
<keyword evidence="3 7" id="KW-0328">Glycosyltransferase</keyword>
<protein>
    <recommendedName>
        <fullName evidence="7">Amidophosphoribosyltransferase</fullName>
        <shortName evidence="7">ATase</shortName>
        <ecNumber evidence="7">2.4.2.14</ecNumber>
    </recommendedName>
    <alternativeName>
        <fullName evidence="7">Glutamine phosphoribosylpyrophosphate amidotransferase</fullName>
        <shortName evidence="7">GPATase</shortName>
    </alternativeName>
</protein>
<dbReference type="InterPro" id="IPR017932">
    <property type="entry name" value="GATase_2_dom"/>
</dbReference>
<dbReference type="InterPro" id="IPR029055">
    <property type="entry name" value="Ntn_hydrolases_N"/>
</dbReference>
<dbReference type="InterPro" id="IPR005854">
    <property type="entry name" value="PurF"/>
</dbReference>
<dbReference type="GO" id="GO:0051539">
    <property type="term" value="F:4 iron, 4 sulfur cluster binding"/>
    <property type="evidence" value="ECO:0007669"/>
    <property type="project" value="UniProtKB-KW"/>
</dbReference>
<dbReference type="NCBIfam" id="TIGR01134">
    <property type="entry name" value="purF"/>
    <property type="match status" value="1"/>
</dbReference>
<feature type="binding site" evidence="7 11">
    <location>
        <position position="446"/>
    </location>
    <ligand>
        <name>[4Fe-4S] cluster</name>
        <dbReference type="ChEBI" id="CHEBI:49883"/>
    </ligand>
</feature>
<dbReference type="InterPro" id="IPR029057">
    <property type="entry name" value="PRTase-like"/>
</dbReference>
<dbReference type="Pfam" id="PF13537">
    <property type="entry name" value="GATase_7"/>
    <property type="match status" value="1"/>
</dbReference>
<dbReference type="GO" id="GO:0004044">
    <property type="term" value="F:amidophosphoribosyltransferase activity"/>
    <property type="evidence" value="ECO:0007669"/>
    <property type="project" value="UniProtKB-UniRule"/>
</dbReference>
<evidence type="ECO:0000256" key="6">
    <source>
        <dbReference type="ARBA" id="ARBA00022962"/>
    </source>
</evidence>
<feature type="binding site" evidence="7 10">
    <location>
        <position position="356"/>
    </location>
    <ligand>
        <name>Mg(2+)</name>
        <dbReference type="ChEBI" id="CHEBI:18420"/>
    </ligand>
</feature>
<dbReference type="Gene3D" id="3.40.50.2020">
    <property type="match status" value="1"/>
</dbReference>
<accession>A0A4P9C7A3</accession>
<dbReference type="PROSITE" id="PS51278">
    <property type="entry name" value="GATASE_TYPE_2"/>
    <property type="match status" value="1"/>
</dbReference>
<comment type="cofactor">
    <cofactor evidence="7 11">
        <name>[4Fe-4S] cluster</name>
        <dbReference type="ChEBI" id="CHEBI:49883"/>
    </cofactor>
    <text evidence="7 11">Binds 1 [4Fe-4S] cluster per subunit.</text>
</comment>
<feature type="binding site" evidence="7 10">
    <location>
        <position position="357"/>
    </location>
    <ligand>
        <name>Mg(2+)</name>
        <dbReference type="ChEBI" id="CHEBI:18420"/>
    </ligand>
</feature>
<feature type="binding site" evidence="7 11">
    <location>
        <position position="247"/>
    </location>
    <ligand>
        <name>[4Fe-4S] cluster</name>
        <dbReference type="ChEBI" id="CHEBI:49883"/>
    </ligand>
</feature>
<dbReference type="Pfam" id="PF00156">
    <property type="entry name" value="Pribosyltran"/>
    <property type="match status" value="1"/>
</dbReference>
<name>A0A4P9C7A3_EUBML</name>
<evidence type="ECO:0000256" key="8">
    <source>
        <dbReference type="PIRNR" id="PIRNR000485"/>
    </source>
</evidence>
<keyword evidence="7 10" id="KW-0460">Magnesium</keyword>
<evidence type="ECO:0000256" key="3">
    <source>
        <dbReference type="ARBA" id="ARBA00022676"/>
    </source>
</evidence>
<keyword evidence="4 7" id="KW-0808">Transferase</keyword>
<dbReference type="UniPathway" id="UPA00074">
    <property type="reaction ID" value="UER00124"/>
</dbReference>
<keyword evidence="7 11" id="KW-0408">Iron</keyword>
<comment type="catalytic activity">
    <reaction evidence="7 8">
        <text>5-phospho-beta-D-ribosylamine + L-glutamate + diphosphate = 5-phospho-alpha-D-ribose 1-diphosphate + L-glutamine + H2O</text>
        <dbReference type="Rhea" id="RHEA:14905"/>
        <dbReference type="ChEBI" id="CHEBI:15377"/>
        <dbReference type="ChEBI" id="CHEBI:29985"/>
        <dbReference type="ChEBI" id="CHEBI:33019"/>
        <dbReference type="ChEBI" id="CHEBI:58017"/>
        <dbReference type="ChEBI" id="CHEBI:58359"/>
        <dbReference type="ChEBI" id="CHEBI:58681"/>
        <dbReference type="EC" id="2.4.2.14"/>
    </reaction>
</comment>
<dbReference type="CDD" id="cd06223">
    <property type="entry name" value="PRTases_typeI"/>
    <property type="match status" value="1"/>
</dbReference>
<dbReference type="SUPFAM" id="SSF56235">
    <property type="entry name" value="N-terminal nucleophile aminohydrolases (Ntn hydrolases)"/>
    <property type="match status" value="1"/>
</dbReference>
<dbReference type="AlphaFoldDB" id="A0A4P9C7A3"/>
<evidence type="ECO:0000256" key="11">
    <source>
        <dbReference type="PIRSR" id="PIRSR000485-3"/>
    </source>
</evidence>
<comment type="function">
    <text evidence="7">Catalyzes the formation of phosphoribosylamine from phosphoribosylpyrophosphate (PRPP) and glutamine.</text>
</comment>
<sequence length="462" mass="50542">MREDKFHDECGVVGVYCKSRETNCASYIYYGLYALQHRGQESAGISVNRDGRITTHKDLGLVADVFRGNVLKSMKGNLGIGHVRYSTSGEGGVTNAQPLTVSLKSTQIALAHNGNLVNDKALRDMLEDSGVVFQTTIDTEVMVDILARGLRHGVIEAIQRMVEIIKGGFALVITLEDKLIGVRDPYGLRPICLGKKDDMYMLASESCAIDAIGGELIRDLNPGEIVVIDENGIQSYGQNNWASKRACIFEQIYFARPDSVMEGRSVYQARHTAGRILARESPVEADVVIGVPDSGIPAAIGYAEESGIPYGMGLIKNKYSGRTFIQPNQKLREEGVRLKLNPLRDTIEGKRVVIIDDSIVRGTTSKRLVEILRSGGAKEVHFRVTSPPVSHTCHFGIDTPKRKYLIGAKKSVEEIRGILGADSLAYISLDGLNESVGGGTEYCRACFDGDYPMEVPVLKKDD</sequence>
<evidence type="ECO:0000256" key="1">
    <source>
        <dbReference type="ARBA" id="ARBA00005209"/>
    </source>
</evidence>
<feature type="binding site" evidence="7 11">
    <location>
        <position position="393"/>
    </location>
    <ligand>
        <name>[4Fe-4S] cluster</name>
        <dbReference type="ChEBI" id="CHEBI:49883"/>
    </ligand>
</feature>
<dbReference type="Proteomes" id="UP000218387">
    <property type="component" value="Chromosome"/>
</dbReference>
<feature type="binding site" evidence="7 10">
    <location>
        <position position="294"/>
    </location>
    <ligand>
        <name>Mg(2+)</name>
        <dbReference type="ChEBI" id="CHEBI:18420"/>
    </ligand>
</feature>
<evidence type="ECO:0000256" key="9">
    <source>
        <dbReference type="PIRSR" id="PIRSR000485-1"/>
    </source>
</evidence>
<evidence type="ECO:0000313" key="13">
    <source>
        <dbReference type="EMBL" id="QCT71320.1"/>
    </source>
</evidence>
<dbReference type="GO" id="GO:0009113">
    <property type="term" value="P:purine nucleobase biosynthetic process"/>
    <property type="evidence" value="ECO:0007669"/>
    <property type="project" value="UniProtKB-UniRule"/>
</dbReference>
<keyword evidence="6 7" id="KW-0315">Glutamine amidotransferase</keyword>
<feature type="domain" description="Glutamine amidotransferase type-2" evidence="12">
    <location>
        <begin position="10"/>
        <end position="231"/>
    </location>
</feature>
<feature type="binding site" evidence="7 11">
    <location>
        <position position="443"/>
    </location>
    <ligand>
        <name>[4Fe-4S] cluster</name>
        <dbReference type="ChEBI" id="CHEBI:49883"/>
    </ligand>
</feature>
<dbReference type="GO" id="GO:0006189">
    <property type="term" value="P:'de novo' IMP biosynthetic process"/>
    <property type="evidence" value="ECO:0007669"/>
    <property type="project" value="UniProtKB-UniRule"/>
</dbReference>
<dbReference type="EC" id="2.4.2.14" evidence="7"/>
<proteinExistence type="inferred from homology"/>
<dbReference type="HAMAP" id="MF_01931">
    <property type="entry name" value="PurF"/>
    <property type="match status" value="1"/>
</dbReference>
<dbReference type="InterPro" id="IPR035584">
    <property type="entry name" value="PurF_N"/>
</dbReference>
<dbReference type="SUPFAM" id="SSF53271">
    <property type="entry name" value="PRTase-like"/>
    <property type="match status" value="1"/>
</dbReference>
<keyword evidence="7 11" id="KW-0411">Iron-sulfur</keyword>
<dbReference type="RefSeq" id="WP_090413617.1">
    <property type="nucleotide sequence ID" value="NZ_CP029487.1"/>
</dbReference>
<feature type="active site" description="Nucleophile" evidence="7 9">
    <location>
        <position position="10"/>
    </location>
</feature>
<dbReference type="CDD" id="cd00715">
    <property type="entry name" value="GPATase_N"/>
    <property type="match status" value="1"/>
</dbReference>
<keyword evidence="7" id="KW-0004">4Fe-4S</keyword>
<keyword evidence="5 7" id="KW-0658">Purine biosynthesis</keyword>
<dbReference type="PIRSF" id="PIRSF000485">
    <property type="entry name" value="Amd_phspho_trans"/>
    <property type="match status" value="1"/>
</dbReference>
<evidence type="ECO:0000259" key="12">
    <source>
        <dbReference type="PROSITE" id="PS51278"/>
    </source>
</evidence>
<evidence type="ECO:0000256" key="2">
    <source>
        <dbReference type="ARBA" id="ARBA00010138"/>
    </source>
</evidence>
<comment type="pathway">
    <text evidence="1 7 8">Purine metabolism; IMP biosynthesis via de novo pathway; N(1)-(5-phospho-D-ribosyl)glycinamide from 5-phospho-alpha-D-ribose 1-diphosphate: step 1/2.</text>
</comment>
<dbReference type="InterPro" id="IPR000836">
    <property type="entry name" value="PRTase_dom"/>
</dbReference>
<dbReference type="GO" id="GO:0000287">
    <property type="term" value="F:magnesium ion binding"/>
    <property type="evidence" value="ECO:0007669"/>
    <property type="project" value="UniProtKB-UniRule"/>
</dbReference>
<evidence type="ECO:0000313" key="14">
    <source>
        <dbReference type="Proteomes" id="UP000218387"/>
    </source>
</evidence>